<keyword evidence="2" id="KW-1185">Reference proteome</keyword>
<proteinExistence type="predicted"/>
<organism evidence="1 2">
    <name type="scientific">Thelephora terrestris</name>
    <dbReference type="NCBI Taxonomy" id="56493"/>
    <lineage>
        <taxon>Eukaryota</taxon>
        <taxon>Fungi</taxon>
        <taxon>Dikarya</taxon>
        <taxon>Basidiomycota</taxon>
        <taxon>Agaricomycotina</taxon>
        <taxon>Agaricomycetes</taxon>
        <taxon>Thelephorales</taxon>
        <taxon>Thelephoraceae</taxon>
        <taxon>Thelephora</taxon>
    </lineage>
</organism>
<reference evidence="1" key="2">
    <citation type="submission" date="2020-11" db="EMBL/GenBank/DDBJ databases">
        <authorList>
            <consortium name="DOE Joint Genome Institute"/>
            <person name="Kuo A."/>
            <person name="Miyauchi S."/>
            <person name="Kiss E."/>
            <person name="Drula E."/>
            <person name="Kohler A."/>
            <person name="Sanchez-Garcia M."/>
            <person name="Andreopoulos B."/>
            <person name="Barry K.W."/>
            <person name="Bonito G."/>
            <person name="Buee M."/>
            <person name="Carver A."/>
            <person name="Chen C."/>
            <person name="Cichocki N."/>
            <person name="Clum A."/>
            <person name="Culley D."/>
            <person name="Crous P.W."/>
            <person name="Fauchery L."/>
            <person name="Girlanda M."/>
            <person name="Hayes R."/>
            <person name="Keri Z."/>
            <person name="Labutti K."/>
            <person name="Lipzen A."/>
            <person name="Lombard V."/>
            <person name="Magnuson J."/>
            <person name="Maillard F."/>
            <person name="Morin E."/>
            <person name="Murat C."/>
            <person name="Nolan M."/>
            <person name="Ohm R."/>
            <person name="Pangilinan J."/>
            <person name="Pereira M."/>
            <person name="Perotto S."/>
            <person name="Peter M."/>
            <person name="Riley R."/>
            <person name="Sitrit Y."/>
            <person name="Stielow B."/>
            <person name="Szollosi G."/>
            <person name="Zifcakova L."/>
            <person name="Stursova M."/>
            <person name="Spatafora J.W."/>
            <person name="Tedersoo L."/>
            <person name="Vaario L.-M."/>
            <person name="Yamada A."/>
            <person name="Yan M."/>
            <person name="Wang P."/>
            <person name="Xu J."/>
            <person name="Bruns T."/>
            <person name="Baldrian P."/>
            <person name="Vilgalys R."/>
            <person name="Henrissat B."/>
            <person name="Grigoriev I.V."/>
            <person name="Hibbett D."/>
            <person name="Nagy L.G."/>
            <person name="Martin F.M."/>
        </authorList>
    </citation>
    <scope>NUCLEOTIDE SEQUENCE</scope>
    <source>
        <strain evidence="1">UH-Tt-Lm1</strain>
    </source>
</reference>
<comment type="caution">
    <text evidence="1">The sequence shown here is derived from an EMBL/GenBank/DDBJ whole genome shotgun (WGS) entry which is preliminary data.</text>
</comment>
<accession>A0A9P6HJM7</accession>
<sequence length="272" mass="30076">MTETVPGMSFQDRNDPGGVYAICYEEFSEGGDSLSQLEFKEDFVGETNPWLPDHFATSFHRPSNPDQELVVTLFGEVLDESDGTGLGAKGGLKRTQPNVKDGSKIRDVLALGPPTDANTELANLFKDQMITLRHIVNKLVVPVVPGDKAIPKRVQWFKYKGSTADPSIISVNLPYKYSRPDKSSTPTKLQKRAVVPPVLGMWDSEVCCPQSSFLLFAFPPLRNLRNLLLFGTSSSSQELPIHQRFLFVNFLFAGASSPSPELPLLQKTFPFA</sequence>
<protein>
    <submittedName>
        <fullName evidence="1">Uncharacterized protein</fullName>
    </submittedName>
</protein>
<name>A0A9P6HJM7_9AGAM</name>
<evidence type="ECO:0000313" key="2">
    <source>
        <dbReference type="Proteomes" id="UP000736335"/>
    </source>
</evidence>
<evidence type="ECO:0000313" key="1">
    <source>
        <dbReference type="EMBL" id="KAF9787360.1"/>
    </source>
</evidence>
<reference evidence="1" key="1">
    <citation type="journal article" date="2020" name="Nat. Commun.">
        <title>Large-scale genome sequencing of mycorrhizal fungi provides insights into the early evolution of symbiotic traits.</title>
        <authorList>
            <person name="Miyauchi S."/>
            <person name="Kiss E."/>
            <person name="Kuo A."/>
            <person name="Drula E."/>
            <person name="Kohler A."/>
            <person name="Sanchez-Garcia M."/>
            <person name="Morin E."/>
            <person name="Andreopoulos B."/>
            <person name="Barry K.W."/>
            <person name="Bonito G."/>
            <person name="Buee M."/>
            <person name="Carver A."/>
            <person name="Chen C."/>
            <person name="Cichocki N."/>
            <person name="Clum A."/>
            <person name="Culley D."/>
            <person name="Crous P.W."/>
            <person name="Fauchery L."/>
            <person name="Girlanda M."/>
            <person name="Hayes R.D."/>
            <person name="Keri Z."/>
            <person name="LaButti K."/>
            <person name="Lipzen A."/>
            <person name="Lombard V."/>
            <person name="Magnuson J."/>
            <person name="Maillard F."/>
            <person name="Murat C."/>
            <person name="Nolan M."/>
            <person name="Ohm R.A."/>
            <person name="Pangilinan J."/>
            <person name="Pereira M.F."/>
            <person name="Perotto S."/>
            <person name="Peter M."/>
            <person name="Pfister S."/>
            <person name="Riley R."/>
            <person name="Sitrit Y."/>
            <person name="Stielow J.B."/>
            <person name="Szollosi G."/>
            <person name="Zifcakova L."/>
            <person name="Stursova M."/>
            <person name="Spatafora J.W."/>
            <person name="Tedersoo L."/>
            <person name="Vaario L.M."/>
            <person name="Yamada A."/>
            <person name="Yan M."/>
            <person name="Wang P."/>
            <person name="Xu J."/>
            <person name="Bruns T."/>
            <person name="Baldrian P."/>
            <person name="Vilgalys R."/>
            <person name="Dunand C."/>
            <person name="Henrissat B."/>
            <person name="Grigoriev I.V."/>
            <person name="Hibbett D."/>
            <person name="Nagy L.G."/>
            <person name="Martin F.M."/>
        </authorList>
    </citation>
    <scope>NUCLEOTIDE SEQUENCE</scope>
    <source>
        <strain evidence="1">UH-Tt-Lm1</strain>
    </source>
</reference>
<dbReference type="OrthoDB" id="3060725at2759"/>
<dbReference type="Proteomes" id="UP000736335">
    <property type="component" value="Unassembled WGS sequence"/>
</dbReference>
<dbReference type="AlphaFoldDB" id="A0A9P6HJM7"/>
<gene>
    <name evidence="1" type="ORF">BJ322DRAFT_1019792</name>
</gene>
<dbReference type="EMBL" id="WIUZ02000005">
    <property type="protein sequence ID" value="KAF9787360.1"/>
    <property type="molecule type" value="Genomic_DNA"/>
</dbReference>